<dbReference type="SUPFAM" id="SSF52087">
    <property type="entry name" value="CRAL/TRIO domain"/>
    <property type="match status" value="1"/>
</dbReference>
<dbReference type="PANTHER" id="PTHR10174">
    <property type="entry name" value="ALPHA-TOCOPHEROL TRANSFER PROTEIN-RELATED"/>
    <property type="match status" value="1"/>
</dbReference>
<dbReference type="GO" id="GO:1902936">
    <property type="term" value="F:phosphatidylinositol bisphosphate binding"/>
    <property type="evidence" value="ECO:0007669"/>
    <property type="project" value="TreeGrafter"/>
</dbReference>
<proteinExistence type="predicted"/>
<dbReference type="PROSITE" id="PS50191">
    <property type="entry name" value="CRAL_TRIO"/>
    <property type="match status" value="1"/>
</dbReference>
<reference evidence="2" key="1">
    <citation type="submission" date="2022-01" db="EMBL/GenBank/DDBJ databases">
        <authorList>
            <person name="King R."/>
        </authorList>
    </citation>
    <scope>NUCLEOTIDE SEQUENCE</scope>
</reference>
<dbReference type="InterPro" id="IPR001251">
    <property type="entry name" value="CRAL-TRIO_dom"/>
</dbReference>
<keyword evidence="3" id="KW-1185">Reference proteome</keyword>
<dbReference type="Pfam" id="PF00650">
    <property type="entry name" value="CRAL_TRIO"/>
    <property type="match status" value="1"/>
</dbReference>
<gene>
    <name evidence="2" type="ORF">PSYICH_LOCUS4960</name>
</gene>
<organism evidence="2 3">
    <name type="scientific">Psylliodes chrysocephalus</name>
    <dbReference type="NCBI Taxonomy" id="3402493"/>
    <lineage>
        <taxon>Eukaryota</taxon>
        <taxon>Metazoa</taxon>
        <taxon>Ecdysozoa</taxon>
        <taxon>Arthropoda</taxon>
        <taxon>Hexapoda</taxon>
        <taxon>Insecta</taxon>
        <taxon>Pterygota</taxon>
        <taxon>Neoptera</taxon>
        <taxon>Endopterygota</taxon>
        <taxon>Coleoptera</taxon>
        <taxon>Polyphaga</taxon>
        <taxon>Cucujiformia</taxon>
        <taxon>Chrysomeloidea</taxon>
        <taxon>Chrysomelidae</taxon>
        <taxon>Galerucinae</taxon>
        <taxon>Alticini</taxon>
        <taxon>Psylliodes</taxon>
    </lineage>
</organism>
<feature type="domain" description="CRAL-TRIO" evidence="1">
    <location>
        <begin position="113"/>
        <end position="250"/>
    </location>
</feature>
<dbReference type="GO" id="GO:0016020">
    <property type="term" value="C:membrane"/>
    <property type="evidence" value="ECO:0007669"/>
    <property type="project" value="TreeGrafter"/>
</dbReference>
<dbReference type="PRINTS" id="PR00180">
    <property type="entry name" value="CRETINALDHBP"/>
</dbReference>
<evidence type="ECO:0000259" key="1">
    <source>
        <dbReference type="PROSITE" id="PS50191"/>
    </source>
</evidence>
<evidence type="ECO:0000313" key="3">
    <source>
        <dbReference type="Proteomes" id="UP001153636"/>
    </source>
</evidence>
<name>A0A9P0CQF0_9CUCU</name>
<sequence>MLPLTVEEINKKKIVGVLGKSLNDLKECVNLIKEWLKSQRHLPEEPSTNMIEFFLVNNKFSIENTKQKLDMYYTIKSIIPEIFDRINPKLARIQAGLDCQYTLPLPKLLNDKYRVVVMKAKSYRENFEPKVIIANLVNLIEVRIQEDFMLGDIVLFDLQNTSMSHIYKTTIMDAKIATTILEKVYSNRVKEVHVINYHPICDLLLKLAKTVVKPKIIKRIRFHNSTESLFKHIPLDILPEDYGGKEKCLDDLEGLWKKKLMEYADRFDKLDTLRVDESQRSSPLKDTENLGVQGTFRKLDID</sequence>
<dbReference type="EMBL" id="OV651827">
    <property type="protein sequence ID" value="CAH1104010.1"/>
    <property type="molecule type" value="Genomic_DNA"/>
</dbReference>
<protein>
    <recommendedName>
        <fullName evidence="1">CRAL-TRIO domain-containing protein</fullName>
    </recommendedName>
</protein>
<dbReference type="CDD" id="cd00170">
    <property type="entry name" value="SEC14"/>
    <property type="match status" value="1"/>
</dbReference>
<dbReference type="PANTHER" id="PTHR10174:SF222">
    <property type="entry name" value="GH10083P-RELATED"/>
    <property type="match status" value="1"/>
</dbReference>
<dbReference type="InterPro" id="IPR036865">
    <property type="entry name" value="CRAL-TRIO_dom_sf"/>
</dbReference>
<dbReference type="SMART" id="SM00516">
    <property type="entry name" value="SEC14"/>
    <property type="match status" value="1"/>
</dbReference>
<accession>A0A9P0CQF0</accession>
<dbReference type="AlphaFoldDB" id="A0A9P0CQF0"/>
<dbReference type="SUPFAM" id="SSF46938">
    <property type="entry name" value="CRAL/TRIO N-terminal domain"/>
    <property type="match status" value="1"/>
</dbReference>
<dbReference type="OrthoDB" id="6575879at2759"/>
<dbReference type="Proteomes" id="UP001153636">
    <property type="component" value="Chromosome 15"/>
</dbReference>
<dbReference type="InterPro" id="IPR036273">
    <property type="entry name" value="CRAL/TRIO_N_dom_sf"/>
</dbReference>
<dbReference type="Gene3D" id="3.40.525.10">
    <property type="entry name" value="CRAL-TRIO lipid binding domain"/>
    <property type="match status" value="1"/>
</dbReference>
<evidence type="ECO:0000313" key="2">
    <source>
        <dbReference type="EMBL" id="CAH1104010.1"/>
    </source>
</evidence>